<accession>A9I950</accession>
<gene>
    <name evidence="1" type="ordered locus">Bpet0996</name>
</gene>
<evidence type="ECO:0000313" key="1">
    <source>
        <dbReference type="EMBL" id="CAP41328.1"/>
    </source>
</evidence>
<keyword evidence="2" id="KW-1185">Reference proteome</keyword>
<dbReference type="KEGG" id="bpt:Bpet0996"/>
<proteinExistence type="predicted"/>
<protein>
    <recommendedName>
        <fullName evidence="3">Baseplate protein J-like domain-containing protein</fullName>
    </recommendedName>
</protein>
<dbReference type="EMBL" id="AM902716">
    <property type="protein sequence ID" value="CAP41328.1"/>
    <property type="molecule type" value="Genomic_DNA"/>
</dbReference>
<organism evidence="1 2">
    <name type="scientific">Bordetella petrii (strain ATCC BAA-461 / DSM 12804 / CCUG 43448 / CIP 107267 / Se-1111R)</name>
    <dbReference type="NCBI Taxonomy" id="340100"/>
    <lineage>
        <taxon>Bacteria</taxon>
        <taxon>Pseudomonadati</taxon>
        <taxon>Pseudomonadota</taxon>
        <taxon>Betaproteobacteria</taxon>
        <taxon>Burkholderiales</taxon>
        <taxon>Alcaligenaceae</taxon>
        <taxon>Bordetella</taxon>
    </lineage>
</organism>
<name>A9I950_BORPD</name>
<dbReference type="eggNOG" id="COG3299">
    <property type="taxonomic scope" value="Bacteria"/>
</dbReference>
<dbReference type="AlphaFoldDB" id="A9I950"/>
<dbReference type="STRING" id="94624.Bpet0996"/>
<sequence>MAYGVTPDGFVRPRLPEIRQEIVGDLVARLKAAGFSGDVQTRPDSIFGLVIDTFAEREAALWEQAEGVYYAMYPGSATGVSLDRAVSFTGVTRLADEKSRAYVVLYGQPGTVVPAGAQISNVLTQTLWATVEDAVIATGGAADVSLVPTVADSTTYTVTVDGTAYAYTSDATASIAEILSGLVAALSTSAYAVSSNGAAVRIQSDGRQDFTVSVSANIAFDQVGSPALVETLTAVAEDAAPGTLTGIVTRVDGWDAVDNLQASAPGRLAENDAELRARYPSGLSRLGAATLPSIAPNVRDKVVGVAAIKVYQNDSDVVDASGRPPHSLHVVVDGGLDDEIGDAIFRTKAGGIDTYGSVVVSVEDDEGANHLIRFDRPAPVYVWVKASLTLLPASEQEFPTDGYARVAAAILATGQAHQISQDVLQQRFFCAIYQTQGIAMVDLVFAHSTDPGFVPTQGDYSAENVPIQEFEVAKFDATRVEVT</sequence>
<reference evidence="1 2" key="1">
    <citation type="journal article" date="2008" name="BMC Genomics">
        <title>The missing link: Bordetella petrii is endowed with both the metabolic versatility of environmental bacteria and virulence traits of pathogenic Bordetellae.</title>
        <authorList>
            <person name="Gross R."/>
            <person name="Guzman C.A."/>
            <person name="Sebaihia M."/>
            <person name="Martins Dos Santos V.A."/>
            <person name="Pieper D.H."/>
            <person name="Koebnik R."/>
            <person name="Lechner M."/>
            <person name="Bartels D."/>
            <person name="Buhrmester J."/>
            <person name="Choudhuri J.V."/>
            <person name="Ebensen T."/>
            <person name="Gaigalat L."/>
            <person name="Herrmann S."/>
            <person name="Khachane A.N."/>
            <person name="Larisch C."/>
            <person name="Link S."/>
            <person name="Linke B."/>
            <person name="Meyer F."/>
            <person name="Mormann S."/>
            <person name="Nakunst D."/>
            <person name="Rueckert C."/>
            <person name="Schneiker-Bekel S."/>
            <person name="Schulze K."/>
            <person name="Vorhoelter F.J."/>
            <person name="Yevsa T."/>
            <person name="Engle J.T."/>
            <person name="Goldman W.E."/>
            <person name="Puehler A."/>
            <person name="Goebel U.B."/>
            <person name="Goesmann A."/>
            <person name="Bloecker H."/>
            <person name="Kaiser O."/>
            <person name="Martinez-Arias R."/>
        </authorList>
    </citation>
    <scope>NUCLEOTIDE SEQUENCE [LARGE SCALE GENOMIC DNA]</scope>
    <source>
        <strain evidence="2">ATCC BAA-461 / DSM 12804 / CCUG 43448 / CIP 107267 / Se-1111R</strain>
    </source>
</reference>
<dbReference type="Proteomes" id="UP000001225">
    <property type="component" value="Chromosome"/>
</dbReference>
<evidence type="ECO:0000313" key="2">
    <source>
        <dbReference type="Proteomes" id="UP000001225"/>
    </source>
</evidence>
<evidence type="ECO:0008006" key="3">
    <source>
        <dbReference type="Google" id="ProtNLM"/>
    </source>
</evidence>